<reference evidence="1" key="1">
    <citation type="submission" date="2021-06" db="EMBL/GenBank/DDBJ databases">
        <authorList>
            <person name="Kallberg Y."/>
            <person name="Tangrot J."/>
            <person name="Rosling A."/>
        </authorList>
    </citation>
    <scope>NUCLEOTIDE SEQUENCE</scope>
    <source>
        <strain evidence="1">87-6 pot B 2015</strain>
    </source>
</reference>
<comment type="caution">
    <text evidence="1">The sequence shown here is derived from an EMBL/GenBank/DDBJ whole genome shotgun (WGS) entry which is preliminary data.</text>
</comment>
<evidence type="ECO:0000313" key="2">
    <source>
        <dbReference type="Proteomes" id="UP000789375"/>
    </source>
</evidence>
<dbReference type="AlphaFoldDB" id="A0A9N9G542"/>
<proteinExistence type="predicted"/>
<accession>A0A9N9G542</accession>
<dbReference type="EMBL" id="CAJVPP010001899">
    <property type="protein sequence ID" value="CAG8578054.1"/>
    <property type="molecule type" value="Genomic_DNA"/>
</dbReference>
<name>A0A9N9G542_FUNMO</name>
<keyword evidence="2" id="KW-1185">Reference proteome</keyword>
<gene>
    <name evidence="1" type="ORF">FMOSSE_LOCUS7805</name>
</gene>
<organism evidence="1 2">
    <name type="scientific">Funneliformis mosseae</name>
    <name type="common">Endomycorrhizal fungus</name>
    <name type="synonym">Glomus mosseae</name>
    <dbReference type="NCBI Taxonomy" id="27381"/>
    <lineage>
        <taxon>Eukaryota</taxon>
        <taxon>Fungi</taxon>
        <taxon>Fungi incertae sedis</taxon>
        <taxon>Mucoromycota</taxon>
        <taxon>Glomeromycotina</taxon>
        <taxon>Glomeromycetes</taxon>
        <taxon>Glomerales</taxon>
        <taxon>Glomeraceae</taxon>
        <taxon>Funneliformis</taxon>
    </lineage>
</organism>
<sequence>MIIPVLANAILERLVRANDYPGKGARLLIKYADNRSINKFWHVLIDPDEQLYWQDWKFLMLSFGPYAIVYFQHLDTNK</sequence>
<dbReference type="Proteomes" id="UP000789375">
    <property type="component" value="Unassembled WGS sequence"/>
</dbReference>
<protein>
    <submittedName>
        <fullName evidence="1">14206_t:CDS:1</fullName>
    </submittedName>
</protein>
<evidence type="ECO:0000313" key="1">
    <source>
        <dbReference type="EMBL" id="CAG8578054.1"/>
    </source>
</evidence>